<dbReference type="InterPro" id="IPR026992">
    <property type="entry name" value="DIOX_N"/>
</dbReference>
<dbReference type="PRINTS" id="PR00682">
    <property type="entry name" value="IPNSYNTHASE"/>
</dbReference>
<evidence type="ECO:0000313" key="11">
    <source>
        <dbReference type="EMBL" id="CAA7029645.1"/>
    </source>
</evidence>
<dbReference type="Proteomes" id="UP000467841">
    <property type="component" value="Unassembled WGS sequence"/>
</dbReference>
<keyword evidence="3 9" id="KW-0479">Metal-binding</keyword>
<accession>A0A6D2IST7</accession>
<dbReference type="AlphaFoldDB" id="A0A6D2IST7"/>
<evidence type="ECO:0000256" key="3">
    <source>
        <dbReference type="ARBA" id="ARBA00022723"/>
    </source>
</evidence>
<dbReference type="InterPro" id="IPR027443">
    <property type="entry name" value="IPNS-like_sf"/>
</dbReference>
<dbReference type="GO" id="GO:0009686">
    <property type="term" value="P:gibberellin biosynthetic process"/>
    <property type="evidence" value="ECO:0007669"/>
    <property type="project" value="UniProtKB-ARBA"/>
</dbReference>
<evidence type="ECO:0000256" key="7">
    <source>
        <dbReference type="ARBA" id="ARBA00043997"/>
    </source>
</evidence>
<proteinExistence type="inferred from homology"/>
<comment type="similarity">
    <text evidence="7">Belongs to the iron/ascorbate-dependent oxidoreductase family. GA20OX subfamily.</text>
</comment>
<dbReference type="OrthoDB" id="288590at2759"/>
<dbReference type="EMBL" id="CACVBM020001085">
    <property type="protein sequence ID" value="CAA7029645.1"/>
    <property type="molecule type" value="Genomic_DNA"/>
</dbReference>
<dbReference type="InterPro" id="IPR050231">
    <property type="entry name" value="Iron_ascorbate_oxido_reductase"/>
</dbReference>
<reference evidence="11" key="1">
    <citation type="submission" date="2020-01" db="EMBL/GenBank/DDBJ databases">
        <authorList>
            <person name="Mishra B."/>
        </authorList>
    </citation>
    <scope>NUCLEOTIDE SEQUENCE [LARGE SCALE GENOMIC DNA]</scope>
</reference>
<sequence>MESIAKLPQTFKENPSVIFDSTALNHQPDQIPQQFVWPDHDKPSTNVPILQVPIIDIAGFFSGDPFLVTEATRLVSEASKQHGFFLVTNHGVDERLLSNAYMLMDTFFKSSTFEKEKAQRKWGESSGYASSFVGRFETNLPWKETLSFLFTPEEKNENHAQNVNDFVLKTMGEDYKDFGRGFQEYAEAMSNLSLKITELLAMSLGINRNHFKDFFEDNESILRLNYYPKCKQSDVVLGTGPHCDPTSLTILQQDEVSGLQVFVDNKWQSIPPNAEALVVNIGDTFMALTNGIYKSCLHRAVVNSEIERKSLAFFLCPKFDKVVKAPVELKGGRAYPDFTWSMLLDFVTNHYRADMNTLEEFTHWLKNRGSLGDGSGQKEEAISVVAHKVAS</sequence>
<comment type="pathway">
    <text evidence="6">Plant hormone biosynthesis; gibberellin biosynthesis.</text>
</comment>
<dbReference type="FunFam" id="2.60.120.330:FF:000003">
    <property type="entry name" value="Gibberellin 20 oxidase 2"/>
    <property type="match status" value="1"/>
</dbReference>
<dbReference type="InterPro" id="IPR044861">
    <property type="entry name" value="IPNS-like_FE2OG_OXY"/>
</dbReference>
<keyword evidence="4 9" id="KW-0560">Oxidoreductase</keyword>
<keyword evidence="5 9" id="KW-0408">Iron</keyword>
<comment type="cofactor">
    <cofactor evidence="1">
        <name>L-ascorbate</name>
        <dbReference type="ChEBI" id="CHEBI:38290"/>
    </cofactor>
</comment>
<dbReference type="GO" id="GO:0046872">
    <property type="term" value="F:metal ion binding"/>
    <property type="evidence" value="ECO:0007669"/>
    <property type="project" value="UniProtKB-KW"/>
</dbReference>
<dbReference type="Pfam" id="PF03171">
    <property type="entry name" value="2OG-FeII_Oxy"/>
    <property type="match status" value="1"/>
</dbReference>
<evidence type="ECO:0000256" key="4">
    <source>
        <dbReference type="ARBA" id="ARBA00023002"/>
    </source>
</evidence>
<evidence type="ECO:0000256" key="2">
    <source>
        <dbReference type="ARBA" id="ARBA00004972"/>
    </source>
</evidence>
<dbReference type="PANTHER" id="PTHR47990">
    <property type="entry name" value="2-OXOGLUTARATE (2OG) AND FE(II)-DEPENDENT OXYGENASE SUPERFAMILY PROTEIN-RELATED"/>
    <property type="match status" value="1"/>
</dbReference>
<name>A0A6D2IST7_9BRAS</name>
<evidence type="ECO:0000256" key="9">
    <source>
        <dbReference type="RuleBase" id="RU003682"/>
    </source>
</evidence>
<comment type="caution">
    <text evidence="11">The sequence shown here is derived from an EMBL/GenBank/DDBJ whole genome shotgun (WGS) entry which is preliminary data.</text>
</comment>
<feature type="domain" description="Fe2OG dioxygenase" evidence="10">
    <location>
        <begin position="217"/>
        <end position="317"/>
    </location>
</feature>
<evidence type="ECO:0000256" key="8">
    <source>
        <dbReference type="ARBA" id="ARBA00050508"/>
    </source>
</evidence>
<keyword evidence="12" id="KW-1185">Reference proteome</keyword>
<comment type="catalytic activity">
    <reaction evidence="8">
        <text>gibberellin A12 + 2 2-oxoglutarate + 3 O2 + H(+) = gibberellin A9 + 2 succinate + 3 CO2 + 2 H2O</text>
        <dbReference type="Rhea" id="RHEA:60772"/>
        <dbReference type="ChEBI" id="CHEBI:15377"/>
        <dbReference type="ChEBI" id="CHEBI:15378"/>
        <dbReference type="ChEBI" id="CHEBI:15379"/>
        <dbReference type="ChEBI" id="CHEBI:16526"/>
        <dbReference type="ChEBI" id="CHEBI:16810"/>
        <dbReference type="ChEBI" id="CHEBI:30031"/>
        <dbReference type="ChEBI" id="CHEBI:58627"/>
        <dbReference type="ChEBI" id="CHEBI:73255"/>
    </reaction>
    <physiologicalReaction direction="left-to-right" evidence="8">
        <dbReference type="Rhea" id="RHEA:60773"/>
    </physiologicalReaction>
</comment>
<evidence type="ECO:0000259" key="10">
    <source>
        <dbReference type="PROSITE" id="PS51471"/>
    </source>
</evidence>
<dbReference type="Gene3D" id="2.60.120.330">
    <property type="entry name" value="B-lactam Antibiotic, Isopenicillin N Synthase, Chain"/>
    <property type="match status" value="1"/>
</dbReference>
<evidence type="ECO:0000256" key="1">
    <source>
        <dbReference type="ARBA" id="ARBA00001961"/>
    </source>
</evidence>
<dbReference type="SUPFAM" id="SSF51197">
    <property type="entry name" value="Clavaminate synthase-like"/>
    <property type="match status" value="1"/>
</dbReference>
<dbReference type="InterPro" id="IPR005123">
    <property type="entry name" value="Oxoglu/Fe-dep_dioxygenase_dom"/>
</dbReference>
<dbReference type="Pfam" id="PF14226">
    <property type="entry name" value="DIOX_N"/>
    <property type="match status" value="1"/>
</dbReference>
<evidence type="ECO:0000256" key="6">
    <source>
        <dbReference type="ARBA" id="ARBA00037909"/>
    </source>
</evidence>
<dbReference type="GO" id="GO:0045544">
    <property type="term" value="F:gibberellin 20-oxidase activity"/>
    <property type="evidence" value="ECO:0007669"/>
    <property type="project" value="UniProtKB-ARBA"/>
</dbReference>
<dbReference type="PROSITE" id="PS51471">
    <property type="entry name" value="FE2OG_OXY"/>
    <property type="match status" value="1"/>
</dbReference>
<evidence type="ECO:0000313" key="12">
    <source>
        <dbReference type="Proteomes" id="UP000467841"/>
    </source>
</evidence>
<protein>
    <recommendedName>
        <fullName evidence="10">Fe2OG dioxygenase domain-containing protein</fullName>
    </recommendedName>
</protein>
<evidence type="ECO:0000256" key="5">
    <source>
        <dbReference type="ARBA" id="ARBA00023004"/>
    </source>
</evidence>
<gene>
    <name evidence="11" type="ORF">MERR_LOCUS16880</name>
</gene>
<comment type="pathway">
    <text evidence="2">Hormone biosynthesis.</text>
</comment>
<organism evidence="11 12">
    <name type="scientific">Microthlaspi erraticum</name>
    <dbReference type="NCBI Taxonomy" id="1685480"/>
    <lineage>
        <taxon>Eukaryota</taxon>
        <taxon>Viridiplantae</taxon>
        <taxon>Streptophyta</taxon>
        <taxon>Embryophyta</taxon>
        <taxon>Tracheophyta</taxon>
        <taxon>Spermatophyta</taxon>
        <taxon>Magnoliopsida</taxon>
        <taxon>eudicotyledons</taxon>
        <taxon>Gunneridae</taxon>
        <taxon>Pentapetalae</taxon>
        <taxon>rosids</taxon>
        <taxon>malvids</taxon>
        <taxon>Brassicales</taxon>
        <taxon>Brassicaceae</taxon>
        <taxon>Coluteocarpeae</taxon>
        <taxon>Microthlaspi</taxon>
    </lineage>
</organism>